<dbReference type="EMBL" id="AUZX01007166">
    <property type="protein sequence ID" value="EQD60606.1"/>
    <property type="molecule type" value="Genomic_DNA"/>
</dbReference>
<dbReference type="GO" id="GO:0042910">
    <property type="term" value="F:xenobiotic transmembrane transporter activity"/>
    <property type="evidence" value="ECO:0007669"/>
    <property type="project" value="TreeGrafter"/>
</dbReference>
<dbReference type="Gene3D" id="3.30.70.1320">
    <property type="entry name" value="Multidrug efflux transporter AcrB pore domain like"/>
    <property type="match status" value="1"/>
</dbReference>
<reference evidence="1" key="1">
    <citation type="submission" date="2013-08" db="EMBL/GenBank/DDBJ databases">
        <authorList>
            <person name="Mendez C."/>
            <person name="Richter M."/>
            <person name="Ferrer M."/>
            <person name="Sanchez J."/>
        </authorList>
    </citation>
    <scope>NUCLEOTIDE SEQUENCE</scope>
</reference>
<comment type="caution">
    <text evidence="1">The sequence shown here is derived from an EMBL/GenBank/DDBJ whole genome shotgun (WGS) entry which is preliminary data.</text>
</comment>
<evidence type="ECO:0000313" key="1">
    <source>
        <dbReference type="EMBL" id="EQD60606.1"/>
    </source>
</evidence>
<reference evidence="1" key="2">
    <citation type="journal article" date="2014" name="ISME J.">
        <title>Microbial stratification in low pH oxic and suboxic macroscopic growths along an acid mine drainage.</title>
        <authorList>
            <person name="Mendez-Garcia C."/>
            <person name="Mesa V."/>
            <person name="Sprenger R.R."/>
            <person name="Richter M."/>
            <person name="Diez M.S."/>
            <person name="Solano J."/>
            <person name="Bargiela R."/>
            <person name="Golyshina O.V."/>
            <person name="Manteca A."/>
            <person name="Ramos J.L."/>
            <person name="Gallego J.R."/>
            <person name="Llorente I."/>
            <person name="Martins Dos Santos V.A."/>
            <person name="Jensen O.N."/>
            <person name="Pelaez A.I."/>
            <person name="Sanchez J."/>
            <person name="Ferrer M."/>
        </authorList>
    </citation>
    <scope>NUCLEOTIDE SEQUENCE</scope>
</reference>
<dbReference type="InterPro" id="IPR001036">
    <property type="entry name" value="Acrflvin-R"/>
</dbReference>
<dbReference type="SUPFAM" id="SSF82693">
    <property type="entry name" value="Multidrug efflux transporter AcrB pore domain, PN1, PN2, PC1 and PC2 subdomains"/>
    <property type="match status" value="1"/>
</dbReference>
<organism evidence="1">
    <name type="scientific">mine drainage metagenome</name>
    <dbReference type="NCBI Taxonomy" id="410659"/>
    <lineage>
        <taxon>unclassified sequences</taxon>
        <taxon>metagenomes</taxon>
        <taxon>ecological metagenomes</taxon>
    </lineage>
</organism>
<feature type="non-terminal residue" evidence="1">
    <location>
        <position position="176"/>
    </location>
</feature>
<dbReference type="AlphaFoldDB" id="T1AJB7"/>
<sequence>MAGVRKVGVLGGSTPEVEVRVNPRELSAYGLTLTQVSRALAQTNVIRGIGRLEDNDLLYLAISNNAFHSIASVRNVALRAGPDGVVRLGQIATITMGSVPRWLIVDDNGHPGVNINVYQQSSADSLRLAQEVKRKLAAFMRTEPPAHPSGRVVRPDAAGALLGVGARGGDPDRPGL</sequence>
<gene>
    <name evidence="1" type="ORF">B1A_10068</name>
</gene>
<dbReference type="GO" id="GO:0005886">
    <property type="term" value="C:plasma membrane"/>
    <property type="evidence" value="ECO:0007669"/>
    <property type="project" value="TreeGrafter"/>
</dbReference>
<dbReference type="InterPro" id="IPR027463">
    <property type="entry name" value="AcrB_DN_DC_subdom"/>
</dbReference>
<accession>T1AJB7</accession>
<proteinExistence type="predicted"/>
<dbReference type="PANTHER" id="PTHR32063:SF0">
    <property type="entry name" value="SWARMING MOTILITY PROTEIN SWRC"/>
    <property type="match status" value="1"/>
</dbReference>
<dbReference type="Pfam" id="PF00873">
    <property type="entry name" value="ACR_tran"/>
    <property type="match status" value="1"/>
</dbReference>
<dbReference type="Gene3D" id="3.30.2090.10">
    <property type="entry name" value="Multidrug efflux transporter AcrB TolC docking domain, DN and DC subdomains"/>
    <property type="match status" value="1"/>
</dbReference>
<protein>
    <submittedName>
        <fullName evidence="1">Acriflavin resistance protein</fullName>
    </submittedName>
</protein>
<dbReference type="PANTHER" id="PTHR32063">
    <property type="match status" value="1"/>
</dbReference>
<name>T1AJB7_9ZZZZ</name>
<dbReference type="SUPFAM" id="SSF82714">
    <property type="entry name" value="Multidrug efflux transporter AcrB TolC docking domain, DN and DC subdomains"/>
    <property type="match status" value="1"/>
</dbReference>